<evidence type="ECO:0000259" key="8">
    <source>
        <dbReference type="Pfam" id="PF24160"/>
    </source>
</evidence>
<feature type="domain" description="Protein root UVB sensitive/RUS" evidence="7">
    <location>
        <begin position="48"/>
        <end position="278"/>
    </location>
</feature>
<accession>A0A0V0G5D6</accession>
<feature type="domain" description="Root UVB sensitive protein C-terminal" evidence="8">
    <location>
        <begin position="282"/>
        <end position="465"/>
    </location>
</feature>
<evidence type="ECO:0000259" key="7">
    <source>
        <dbReference type="Pfam" id="PF04884"/>
    </source>
</evidence>
<evidence type="ECO:0000256" key="1">
    <source>
        <dbReference type="ARBA" id="ARBA00004370"/>
    </source>
</evidence>
<protein>
    <submittedName>
        <fullName evidence="9">Putative conserved plasma membrane protein</fullName>
    </submittedName>
</protein>
<evidence type="ECO:0000256" key="4">
    <source>
        <dbReference type="ARBA" id="ARBA00022989"/>
    </source>
</evidence>
<evidence type="ECO:0000256" key="2">
    <source>
        <dbReference type="ARBA" id="ARBA00007558"/>
    </source>
</evidence>
<evidence type="ECO:0000256" key="6">
    <source>
        <dbReference type="SAM" id="Phobius"/>
    </source>
</evidence>
<name>A0A0V0G5D6_TRIDM</name>
<dbReference type="AlphaFoldDB" id="A0A0V0G5D6"/>
<comment type="similarity">
    <text evidence="2">Belongs to the RUS1 family.</text>
</comment>
<comment type="subcellular location">
    <subcellularLocation>
        <location evidence="1">Membrane</location>
    </subcellularLocation>
</comment>
<feature type="transmembrane region" description="Helical" evidence="6">
    <location>
        <begin position="218"/>
        <end position="251"/>
    </location>
</feature>
<evidence type="ECO:0000256" key="5">
    <source>
        <dbReference type="ARBA" id="ARBA00023136"/>
    </source>
</evidence>
<dbReference type="PANTHER" id="PTHR12770">
    <property type="entry name" value="RUS1 FAMILY PROTEIN C16ORF58"/>
    <property type="match status" value="1"/>
</dbReference>
<evidence type="ECO:0000256" key="3">
    <source>
        <dbReference type="ARBA" id="ARBA00022692"/>
    </source>
</evidence>
<dbReference type="InterPro" id="IPR054549">
    <property type="entry name" value="UVB_sens_RUS_dom"/>
</dbReference>
<evidence type="ECO:0000313" key="9">
    <source>
        <dbReference type="EMBL" id="JAP03206.1"/>
    </source>
</evidence>
<keyword evidence="4 6" id="KW-1133">Transmembrane helix</keyword>
<proteinExistence type="inferred from homology"/>
<dbReference type="Pfam" id="PF04884">
    <property type="entry name" value="UVB_sens_prot"/>
    <property type="match status" value="1"/>
</dbReference>
<dbReference type="PANTHER" id="PTHR12770:SF31">
    <property type="entry name" value="RUS FAMILY MEMBER 1"/>
    <property type="match status" value="1"/>
</dbReference>
<dbReference type="GO" id="GO:0016020">
    <property type="term" value="C:membrane"/>
    <property type="evidence" value="ECO:0007669"/>
    <property type="project" value="UniProtKB-SubCell"/>
</dbReference>
<dbReference type="EMBL" id="GECL01002918">
    <property type="protein sequence ID" value="JAP03206.1"/>
    <property type="molecule type" value="Transcribed_RNA"/>
</dbReference>
<sequence>MPYNILITEKQNKSQNEIVYVKASEVGDILKVDSSLRPPKKPLYYLKKILYEIFLPREFPASVSKDYVSYQIWDTIQASCSTISNTLVTKTILEGLGVGDNTATSAGATITWILKEGTGKLAGILFAWFSSSGLDAQCKKWRLFADVLNDIATLIELTLLPIYPSVSLRILCVSTSMKALVGVAGGATRAAITQHQAIKQNMADVSAKDGSQETCVNLIASLLSAVLLLTVVNTSMLWYLFLLMTFLHLYANYKAVKSLNFNTFNRERLLLVIQEYLLREIILPPIEINRRESVYLGFGLSDIKLCGFRIKSGHSFEKLMKNVCPFEIQLLTHMFKDRKYIIFIVAKKKTIHILLHHEHTCADLIEAYYHAVLFAIGTSYLYNTDLELLKGRHPNEHSLISKLKNDLISSKTNFLSGCQTSGSEVLMIIDQFASHGVQNFLKSLSKSGWDVERHLLEVKEWRAKWAEIVVPTESKLSKKII</sequence>
<organism evidence="9">
    <name type="scientific">Triatoma dimidiata</name>
    <name type="common">Kissing bug</name>
    <name type="synonym">Meccus dimidiatus</name>
    <dbReference type="NCBI Taxonomy" id="72491"/>
    <lineage>
        <taxon>Eukaryota</taxon>
        <taxon>Metazoa</taxon>
        <taxon>Ecdysozoa</taxon>
        <taxon>Arthropoda</taxon>
        <taxon>Hexapoda</taxon>
        <taxon>Insecta</taxon>
        <taxon>Pterygota</taxon>
        <taxon>Neoptera</taxon>
        <taxon>Paraneoptera</taxon>
        <taxon>Hemiptera</taxon>
        <taxon>Heteroptera</taxon>
        <taxon>Panheteroptera</taxon>
        <taxon>Cimicomorpha</taxon>
        <taxon>Reduviidae</taxon>
        <taxon>Triatominae</taxon>
        <taxon>Triatoma</taxon>
    </lineage>
</organism>
<dbReference type="Pfam" id="PF24160">
    <property type="entry name" value="UVB_sens_C"/>
    <property type="match status" value="1"/>
</dbReference>
<keyword evidence="3 6" id="KW-0812">Transmembrane</keyword>
<reference evidence="9" key="1">
    <citation type="journal article" date="2018" name="J. Proteomics">
        <title>Exploring the molecular complexity of Triatoma dimidiata sialome.</title>
        <authorList>
            <person name="Santiago P.B."/>
            <person name="de Araujo C.N."/>
            <person name="Charneau S."/>
            <person name="Bastos I.M.D."/>
            <person name="Assumpcao T.C.F."/>
            <person name="Queiroz R.M.L."/>
            <person name="Praca Y.R."/>
            <person name="Cordeiro T.M."/>
            <person name="Garcia C.H.S."/>
            <person name="da Silva I.G."/>
            <person name="Raiol T."/>
            <person name="Motta F.N."/>
            <person name="de Araujo Oliveira J.V."/>
            <person name="de Sousa M.V."/>
            <person name="Ribeiro J.M.C."/>
            <person name="de Santana J.M."/>
        </authorList>
    </citation>
    <scope>NUCLEOTIDE SEQUENCE</scope>
    <source>
        <strain evidence="9">Santander</strain>
        <tissue evidence="9">Salivary glands</tissue>
    </source>
</reference>
<keyword evidence="5 6" id="KW-0472">Membrane</keyword>
<dbReference type="InterPro" id="IPR006968">
    <property type="entry name" value="RUS_fam"/>
</dbReference>
<dbReference type="InterPro" id="IPR055412">
    <property type="entry name" value="UVB_sens_C"/>
</dbReference>